<dbReference type="InParanoid" id="A0A1V8SG62"/>
<feature type="region of interest" description="Disordered" evidence="3">
    <location>
        <begin position="278"/>
        <end position="422"/>
    </location>
</feature>
<proteinExistence type="predicted"/>
<dbReference type="PANTHER" id="PTHR47174:SF2">
    <property type="entry name" value="SH3 DOMAIN SIGNALLING PROTEIN (AFU_ORTHOLOGUE AFUA_5G07670)"/>
    <property type="match status" value="1"/>
</dbReference>
<feature type="domain" description="SH3" evidence="4">
    <location>
        <begin position="432"/>
        <end position="493"/>
    </location>
</feature>
<dbReference type="GO" id="GO:1990528">
    <property type="term" value="C:Rvs161p-Rvs167p complex"/>
    <property type="evidence" value="ECO:0007669"/>
    <property type="project" value="TreeGrafter"/>
</dbReference>
<dbReference type="GO" id="GO:0097320">
    <property type="term" value="P:plasma membrane tubulation"/>
    <property type="evidence" value="ECO:0007669"/>
    <property type="project" value="TreeGrafter"/>
</dbReference>
<dbReference type="GO" id="GO:0051666">
    <property type="term" value="P:actin cortical patch localization"/>
    <property type="evidence" value="ECO:0007669"/>
    <property type="project" value="InterPro"/>
</dbReference>
<dbReference type="PRINTS" id="PR00452">
    <property type="entry name" value="SH3DOMAIN"/>
</dbReference>
<feature type="domain" description="BAR" evidence="5">
    <location>
        <begin position="6"/>
        <end position="242"/>
    </location>
</feature>
<dbReference type="Gene3D" id="1.20.1270.60">
    <property type="entry name" value="Arfaptin homology (AH) domain/BAR domain"/>
    <property type="match status" value="1"/>
</dbReference>
<evidence type="ECO:0000256" key="3">
    <source>
        <dbReference type="SAM" id="MobiDB-lite"/>
    </source>
</evidence>
<dbReference type="GO" id="GO:0030479">
    <property type="term" value="C:actin cortical patch"/>
    <property type="evidence" value="ECO:0007669"/>
    <property type="project" value="TreeGrafter"/>
</dbReference>
<feature type="compositionally biased region" description="Polar residues" evidence="3">
    <location>
        <begin position="392"/>
        <end position="406"/>
    </location>
</feature>
<evidence type="ECO:0008006" key="8">
    <source>
        <dbReference type="Google" id="ProtNLM"/>
    </source>
</evidence>
<dbReference type="OrthoDB" id="10255128at2759"/>
<feature type="compositionally biased region" description="Low complexity" evidence="3">
    <location>
        <begin position="352"/>
        <end position="390"/>
    </location>
</feature>
<dbReference type="SUPFAM" id="SSF50044">
    <property type="entry name" value="SH3-domain"/>
    <property type="match status" value="1"/>
</dbReference>
<evidence type="ECO:0000256" key="1">
    <source>
        <dbReference type="ARBA" id="ARBA00022443"/>
    </source>
</evidence>
<reference evidence="7" key="1">
    <citation type="submission" date="2017-03" db="EMBL/GenBank/DDBJ databases">
        <title>Genomes of endolithic fungi from Antarctica.</title>
        <authorList>
            <person name="Coleine C."/>
            <person name="Masonjones S."/>
            <person name="Stajich J.E."/>
        </authorList>
    </citation>
    <scope>NUCLEOTIDE SEQUENCE [LARGE SCALE GENOMIC DNA]</scope>
    <source>
        <strain evidence="7">CCFEE 5527</strain>
    </source>
</reference>
<dbReference type="InterPro" id="IPR027267">
    <property type="entry name" value="AH/BAR_dom_sf"/>
</dbReference>
<evidence type="ECO:0000313" key="6">
    <source>
        <dbReference type="EMBL" id="OQN97970.1"/>
    </source>
</evidence>
<dbReference type="PANTHER" id="PTHR47174">
    <property type="entry name" value="BRIDGING INTEGRATOR 3"/>
    <property type="match status" value="1"/>
</dbReference>
<dbReference type="SUPFAM" id="SSF103657">
    <property type="entry name" value="BAR/IMD domain-like"/>
    <property type="match status" value="1"/>
</dbReference>
<dbReference type="Gene3D" id="2.30.30.40">
    <property type="entry name" value="SH3 Domains"/>
    <property type="match status" value="1"/>
</dbReference>
<dbReference type="Pfam" id="PF14604">
    <property type="entry name" value="SH3_9"/>
    <property type="match status" value="1"/>
</dbReference>
<dbReference type="Pfam" id="PF03114">
    <property type="entry name" value="BAR"/>
    <property type="match status" value="1"/>
</dbReference>
<accession>A0A1V8SG62</accession>
<sequence>MKKVQRQFGKFTKRSEDQADVSTVLAEFKGADEMLERLAKDLKKFKEGWEDVLKFQYDASEAFATLYKPIEADDTTVELRHQPTPTPQKYMVKCLGMQKTYAELRTELQQEIMMIDSKLIKPAEEARQQLKPLKRTIKHRENMKLDYERYTGRTEHVRKKETRSVKEEQILAKHENDMHQAHIDYQTADDQVKETFPPITAAVVAMLPMLLATQIRIQTTLVGQLYTVLDEYTRKHGLPNPAPTDSEIVAKWKSEFTGLRMELEDGISTIAHGAAVKRSMNLPPEKQSTTGLGIRGRFDDLKNKKKPGDSAASNVSPSNGQALTRRESGTSPQPYEEEEEAPPQPPRPRPGRIPSSSFPTPDLSSKPRIPSVSSSSAAPPAYASDYSPKPEYQSTTPRYPSTPNPCATSAASLAAKKKAPPPVPIKRIMSGRQESYVVAVFDFEAQGEGDLGFREGERIRVTKRTGSVDDWWEGELKGVTGSFPANYVNTQLRDFRSPTVNTDALGFDHDAPSVDPFGLDGILCAANPAGDPA</sequence>
<dbReference type="InterPro" id="IPR001452">
    <property type="entry name" value="SH3_domain"/>
</dbReference>
<name>A0A1V8SG62_9PEZI</name>
<dbReference type="GO" id="GO:0008289">
    <property type="term" value="F:lipid binding"/>
    <property type="evidence" value="ECO:0007669"/>
    <property type="project" value="TreeGrafter"/>
</dbReference>
<dbReference type="InterPro" id="IPR046982">
    <property type="entry name" value="BIN3/RVS161-like"/>
</dbReference>
<dbReference type="InterPro" id="IPR004148">
    <property type="entry name" value="BAR_dom"/>
</dbReference>
<keyword evidence="7" id="KW-1185">Reference proteome</keyword>
<feature type="compositionally biased region" description="Basic and acidic residues" evidence="3">
    <location>
        <begin position="296"/>
        <end position="308"/>
    </location>
</feature>
<dbReference type="PROSITE" id="PS50002">
    <property type="entry name" value="SH3"/>
    <property type="match status" value="1"/>
</dbReference>
<evidence type="ECO:0000259" key="5">
    <source>
        <dbReference type="PROSITE" id="PS51021"/>
    </source>
</evidence>
<dbReference type="STRING" id="1507870.A0A1V8SG62"/>
<comment type="caution">
    <text evidence="6">The sequence shown here is derived from an EMBL/GenBank/DDBJ whole genome shotgun (WGS) entry which is preliminary data.</text>
</comment>
<dbReference type="FunFam" id="2.30.30.40:FF:000100">
    <property type="entry name" value="SH3 domain-containing YSC84-like protein 1"/>
    <property type="match status" value="1"/>
</dbReference>
<evidence type="ECO:0000313" key="7">
    <source>
        <dbReference type="Proteomes" id="UP000192596"/>
    </source>
</evidence>
<dbReference type="GO" id="GO:0031097">
    <property type="term" value="C:medial cortex"/>
    <property type="evidence" value="ECO:0007669"/>
    <property type="project" value="TreeGrafter"/>
</dbReference>
<feature type="compositionally biased region" description="Polar residues" evidence="3">
    <location>
        <begin position="311"/>
        <end position="322"/>
    </location>
</feature>
<evidence type="ECO:0000256" key="2">
    <source>
        <dbReference type="PROSITE-ProRule" id="PRU00192"/>
    </source>
</evidence>
<dbReference type="SMART" id="SM00326">
    <property type="entry name" value="SH3"/>
    <property type="match status" value="1"/>
</dbReference>
<dbReference type="AlphaFoldDB" id="A0A1V8SG62"/>
<keyword evidence="1 2" id="KW-0728">SH3 domain</keyword>
<dbReference type="PROSITE" id="PS51021">
    <property type="entry name" value="BAR"/>
    <property type="match status" value="1"/>
</dbReference>
<dbReference type="GO" id="GO:0006897">
    <property type="term" value="P:endocytosis"/>
    <property type="evidence" value="ECO:0007669"/>
    <property type="project" value="InterPro"/>
</dbReference>
<dbReference type="GO" id="GO:0043332">
    <property type="term" value="C:mating projection tip"/>
    <property type="evidence" value="ECO:0007669"/>
    <property type="project" value="TreeGrafter"/>
</dbReference>
<dbReference type="EMBL" id="NAJO01000049">
    <property type="protein sequence ID" value="OQN97970.1"/>
    <property type="molecule type" value="Genomic_DNA"/>
</dbReference>
<dbReference type="Proteomes" id="UP000192596">
    <property type="component" value="Unassembled WGS sequence"/>
</dbReference>
<protein>
    <recommendedName>
        <fullName evidence="8">SH3 domain-containing protein</fullName>
    </recommendedName>
</protein>
<gene>
    <name evidence="6" type="ORF">B0A48_16275</name>
</gene>
<evidence type="ECO:0000259" key="4">
    <source>
        <dbReference type="PROSITE" id="PS50002"/>
    </source>
</evidence>
<dbReference type="InterPro" id="IPR036028">
    <property type="entry name" value="SH3-like_dom_sf"/>
</dbReference>
<organism evidence="6 7">
    <name type="scientific">Cryoendolithus antarcticus</name>
    <dbReference type="NCBI Taxonomy" id="1507870"/>
    <lineage>
        <taxon>Eukaryota</taxon>
        <taxon>Fungi</taxon>
        <taxon>Dikarya</taxon>
        <taxon>Ascomycota</taxon>
        <taxon>Pezizomycotina</taxon>
        <taxon>Dothideomycetes</taxon>
        <taxon>Dothideomycetidae</taxon>
        <taxon>Cladosporiales</taxon>
        <taxon>Cladosporiaceae</taxon>
        <taxon>Cryoendolithus</taxon>
    </lineage>
</organism>